<evidence type="ECO:0000259" key="3">
    <source>
        <dbReference type="PROSITE" id="PS50983"/>
    </source>
</evidence>
<proteinExistence type="predicted"/>
<evidence type="ECO:0000256" key="1">
    <source>
        <dbReference type="SAM" id="MobiDB-lite"/>
    </source>
</evidence>
<dbReference type="PANTHER" id="PTHR30535:SF34">
    <property type="entry name" value="MOLYBDATE-BINDING PROTEIN MOLA"/>
    <property type="match status" value="1"/>
</dbReference>
<keyword evidence="2" id="KW-0732">Signal</keyword>
<dbReference type="EMBL" id="CP060711">
    <property type="protein sequence ID" value="QNN46278.1"/>
    <property type="molecule type" value="Genomic_DNA"/>
</dbReference>
<feature type="signal peptide" evidence="2">
    <location>
        <begin position="1"/>
        <end position="24"/>
    </location>
</feature>
<dbReference type="Gene3D" id="3.40.50.1980">
    <property type="entry name" value="Nitrogenase molybdenum iron protein domain"/>
    <property type="match status" value="2"/>
</dbReference>
<dbReference type="Proteomes" id="UP000515977">
    <property type="component" value="Chromosome"/>
</dbReference>
<keyword evidence="5" id="KW-1185">Reference proteome</keyword>
<dbReference type="PANTHER" id="PTHR30535">
    <property type="entry name" value="VITAMIN B12-BINDING PROTEIN"/>
    <property type="match status" value="1"/>
</dbReference>
<gene>
    <name evidence="4" type="ORF">H9L17_14065</name>
</gene>
<dbReference type="InterPro" id="IPR002491">
    <property type="entry name" value="ABC_transptr_periplasmic_BD"/>
</dbReference>
<feature type="chain" id="PRO_5029002151" evidence="2">
    <location>
        <begin position="25"/>
        <end position="353"/>
    </location>
</feature>
<protein>
    <submittedName>
        <fullName evidence="4">ABC transporter substrate-binding protein</fullName>
    </submittedName>
</protein>
<evidence type="ECO:0000256" key="2">
    <source>
        <dbReference type="SAM" id="SignalP"/>
    </source>
</evidence>
<dbReference type="SUPFAM" id="SSF53807">
    <property type="entry name" value="Helical backbone' metal receptor"/>
    <property type="match status" value="1"/>
</dbReference>
<dbReference type="PROSITE" id="PS50983">
    <property type="entry name" value="FE_B12_PBP"/>
    <property type="match status" value="1"/>
</dbReference>
<evidence type="ECO:0000313" key="5">
    <source>
        <dbReference type="Proteomes" id="UP000515977"/>
    </source>
</evidence>
<reference evidence="4 5" key="1">
    <citation type="submission" date="2020-08" db="EMBL/GenBank/DDBJ databases">
        <title>Genome sequence of Thermomonas brevis KACC 16975T.</title>
        <authorList>
            <person name="Hyun D.-W."/>
            <person name="Bae J.-W."/>
        </authorList>
    </citation>
    <scope>NUCLEOTIDE SEQUENCE [LARGE SCALE GENOMIC DNA]</scope>
    <source>
        <strain evidence="4 5">KACC 16975</strain>
    </source>
</reference>
<dbReference type="InterPro" id="IPR050902">
    <property type="entry name" value="ABC_Transporter_SBP"/>
</dbReference>
<dbReference type="RefSeq" id="WP_187570040.1">
    <property type="nucleotide sequence ID" value="NZ_CP060711.1"/>
</dbReference>
<dbReference type="KEGG" id="tbv:H9L17_14065"/>
<name>A0A7G9QSF3_9GAMM</name>
<sequence>MKMPRFPHSLWLLLCLLLLLPAQAAARIVRDMSGAPVEVPARIERVVTLGATPVLNSLVFTVGGGRRIINGLPEFAMQPRWGYQYLFAPHLAGKPSLANVDRTANLEALLAAAPDLILTMDRSSAQTLRRVGLPAFQLSWAEPGDVKTAIALLGELFDNPAAAQRYAARFDGTIGEVERLLRQAQPPRPRVLYFGPRTLSRPHPIADWWIQAAGGISVTAGLPGNGAFNLEQLLAWDPDILIVSNPDEAASVLADPRFAPLKAVRARRVLVTPCGAHLWGNRTAEQPLTVLWAAKQFHPQAFAGIDLVERTQSFYRDLFGARLSRAQVAEILAGGPKRRDAGTSSPSLQGHSP</sequence>
<feature type="compositionally biased region" description="Polar residues" evidence="1">
    <location>
        <begin position="342"/>
        <end position="353"/>
    </location>
</feature>
<dbReference type="Gene3D" id="1.20.58.2180">
    <property type="match status" value="1"/>
</dbReference>
<accession>A0A7G9QSF3</accession>
<evidence type="ECO:0000313" key="4">
    <source>
        <dbReference type="EMBL" id="QNN46278.1"/>
    </source>
</evidence>
<feature type="domain" description="Fe/B12 periplasmic-binding" evidence="3">
    <location>
        <begin position="45"/>
        <end position="301"/>
    </location>
</feature>
<feature type="region of interest" description="Disordered" evidence="1">
    <location>
        <begin position="334"/>
        <end position="353"/>
    </location>
</feature>
<dbReference type="AlphaFoldDB" id="A0A7G9QSF3"/>
<organism evidence="4 5">
    <name type="scientific">Thermomonas brevis</name>
    <dbReference type="NCBI Taxonomy" id="215691"/>
    <lineage>
        <taxon>Bacteria</taxon>
        <taxon>Pseudomonadati</taxon>
        <taxon>Pseudomonadota</taxon>
        <taxon>Gammaproteobacteria</taxon>
        <taxon>Lysobacterales</taxon>
        <taxon>Lysobacteraceae</taxon>
        <taxon>Thermomonas</taxon>
    </lineage>
</organism>
<dbReference type="Pfam" id="PF01497">
    <property type="entry name" value="Peripla_BP_2"/>
    <property type="match status" value="1"/>
</dbReference>